<dbReference type="EnsemblMetazoa" id="Aqu2.1.02116_001">
    <property type="protein sequence ID" value="Aqu2.1.02116_001"/>
    <property type="gene ID" value="Aqu2.1.02116"/>
</dbReference>
<accession>A0A1X7SJ23</accession>
<sequence>MLVLDCRSGDTTVISVQCGPQLKETLCEVLVSSEDGPPGSIQASCILILVLA</sequence>
<name>A0A1X7SJ23_AMPQE</name>
<dbReference type="AlphaFoldDB" id="A0A1X7SJ23"/>
<reference evidence="1" key="1">
    <citation type="submission" date="2017-05" db="UniProtKB">
        <authorList>
            <consortium name="EnsemblMetazoa"/>
        </authorList>
    </citation>
    <scope>IDENTIFICATION</scope>
</reference>
<dbReference type="InParanoid" id="A0A1X7SJ23"/>
<organism evidence="1">
    <name type="scientific">Amphimedon queenslandica</name>
    <name type="common">Sponge</name>
    <dbReference type="NCBI Taxonomy" id="400682"/>
    <lineage>
        <taxon>Eukaryota</taxon>
        <taxon>Metazoa</taxon>
        <taxon>Porifera</taxon>
        <taxon>Demospongiae</taxon>
        <taxon>Heteroscleromorpha</taxon>
        <taxon>Haplosclerida</taxon>
        <taxon>Niphatidae</taxon>
        <taxon>Amphimedon</taxon>
    </lineage>
</organism>
<proteinExistence type="predicted"/>
<evidence type="ECO:0000313" key="1">
    <source>
        <dbReference type="EnsemblMetazoa" id="Aqu2.1.02116_001"/>
    </source>
</evidence>
<protein>
    <submittedName>
        <fullName evidence="1">Uncharacterized protein</fullName>
    </submittedName>
</protein>